<dbReference type="EMBL" id="QLYR01000001">
    <property type="protein sequence ID" value="RAQ30351.1"/>
    <property type="molecule type" value="Genomic_DNA"/>
</dbReference>
<name>A0A328UGZ6_9FIRM</name>
<protein>
    <submittedName>
        <fullName evidence="2">Coproporphyrinogen dehydrogenase HemZ</fullName>
        <ecNumber evidence="2">1.3.98.3</ecNumber>
    </submittedName>
</protein>
<dbReference type="InterPro" id="IPR023995">
    <property type="entry name" value="HemZ"/>
</dbReference>
<keyword evidence="3" id="KW-1185">Reference proteome</keyword>
<dbReference type="PANTHER" id="PTHR13932:SF1">
    <property type="entry name" value="OXYGEN-INDEPENDENT COPROPORPHYRINOGEN-III OXIDASE-LIKE PROTEIN HEMZ"/>
    <property type="match status" value="1"/>
</dbReference>
<sequence>MILIIDGHSFHYEMENLCRLFFHHEKIEVRKELPPLQETPGALAVLTALRQESGTAAITVELWEPGGEKQRYCETLKGPQATDSGAQELCMGRLLFKALSQLRGFRPQWGIITGVRPVKLLRALCEKSGEDQAAADFQQIYLASPEKVQLSLATMKNEQKILERSKPNAFSLYISIPFCPTRCSYCSFVSSSVEKTMKLIPAYVELLCQEIAAAGACAGRLGLHLETVYFGGGTPTTLEAGQLNTLLKAVHTHFDLSGCREFTVEAGRPDTITPEKLKALSQNQVTRISINPQTLDDRILKIIGRRHTAQQTLDAFALARRLGFQNINMDLIAGLPGDSAAGFGHTLDQVLALNPESITVHTLALKRSSHIYQEENGESAGAAETARMLAYVQQRLPARGYEPYYLYRQSRMVGNLENVGWARPGAESPYNVFIMDESQTILGCGAGAVTKVKDPHSENLERIFNFKHPYEYIDRFNEIIARKEQVDQLYEKFNRAIRTLR</sequence>
<dbReference type="AlphaFoldDB" id="A0A328UGZ6"/>
<dbReference type="SFLD" id="SFLDG01065">
    <property type="entry name" value="anaerobic_coproporphyrinogen-I"/>
    <property type="match status" value="1"/>
</dbReference>
<dbReference type="GO" id="GO:0006779">
    <property type="term" value="P:porphyrin-containing compound biosynthetic process"/>
    <property type="evidence" value="ECO:0007669"/>
    <property type="project" value="TreeGrafter"/>
</dbReference>
<dbReference type="InterPro" id="IPR058240">
    <property type="entry name" value="rSAM_sf"/>
</dbReference>
<dbReference type="RefSeq" id="WP_112331548.1">
    <property type="nucleotide sequence ID" value="NZ_JADPHD010000001.1"/>
</dbReference>
<dbReference type="Pfam" id="PF04055">
    <property type="entry name" value="Radical_SAM"/>
    <property type="match status" value="1"/>
</dbReference>
<dbReference type="InterPro" id="IPR007197">
    <property type="entry name" value="rSAM"/>
</dbReference>
<organism evidence="2 3">
    <name type="scientific">Hydrogeniiclostridium mannosilyticum</name>
    <dbReference type="NCBI Taxonomy" id="2764322"/>
    <lineage>
        <taxon>Bacteria</taxon>
        <taxon>Bacillati</taxon>
        <taxon>Bacillota</taxon>
        <taxon>Clostridia</taxon>
        <taxon>Eubacteriales</taxon>
        <taxon>Acutalibacteraceae</taxon>
        <taxon>Hydrogeniiclostridium</taxon>
    </lineage>
</organism>
<reference evidence="2 3" key="1">
    <citation type="submission" date="2018-06" db="EMBL/GenBank/DDBJ databases">
        <title>Noncontiguous genome sequence of Ruminococcaceae bacterium ASD2818.</title>
        <authorList>
            <person name="Chaplin A.V."/>
            <person name="Sokolova S.R."/>
            <person name="Kochetkova T.O."/>
            <person name="Goltsov A.Y."/>
            <person name="Trofimov D.Y."/>
            <person name="Efimov B.A."/>
        </authorList>
    </citation>
    <scope>NUCLEOTIDE SEQUENCE [LARGE SCALE GENOMIC DNA]</scope>
    <source>
        <strain evidence="2 3">ASD2818</strain>
    </source>
</reference>
<keyword evidence="2" id="KW-0560">Oxidoreductase</keyword>
<dbReference type="SUPFAM" id="SSF102114">
    <property type="entry name" value="Radical SAM enzymes"/>
    <property type="match status" value="1"/>
</dbReference>
<comment type="caution">
    <text evidence="2">The sequence shown here is derived from an EMBL/GenBank/DDBJ whole genome shotgun (WGS) entry which is preliminary data.</text>
</comment>
<evidence type="ECO:0000313" key="2">
    <source>
        <dbReference type="EMBL" id="RAQ30351.1"/>
    </source>
</evidence>
<dbReference type="InterPro" id="IPR023404">
    <property type="entry name" value="rSAM_horseshoe"/>
</dbReference>
<evidence type="ECO:0000313" key="3">
    <source>
        <dbReference type="Proteomes" id="UP000249377"/>
    </source>
</evidence>
<dbReference type="Gene3D" id="3.80.30.20">
    <property type="entry name" value="tm_1862 like domain"/>
    <property type="match status" value="1"/>
</dbReference>
<dbReference type="NCBIfam" id="TIGR03994">
    <property type="entry name" value="rSAM_HemZ"/>
    <property type="match status" value="1"/>
</dbReference>
<dbReference type="EC" id="1.3.98.3" evidence="2"/>
<dbReference type="Proteomes" id="UP000249377">
    <property type="component" value="Unassembled WGS sequence"/>
</dbReference>
<dbReference type="GO" id="GO:0051989">
    <property type="term" value="F:coproporphyrinogen dehydrogenase activity"/>
    <property type="evidence" value="ECO:0007669"/>
    <property type="project" value="UniProtKB-EC"/>
</dbReference>
<dbReference type="SFLD" id="SFLDG01082">
    <property type="entry name" value="B12-binding_domain_containing"/>
    <property type="match status" value="1"/>
</dbReference>
<dbReference type="PROSITE" id="PS51918">
    <property type="entry name" value="RADICAL_SAM"/>
    <property type="match status" value="1"/>
</dbReference>
<dbReference type="SFLD" id="SFLDF00310">
    <property type="entry name" value="oxygen-independent_coproporphy"/>
    <property type="match status" value="1"/>
</dbReference>
<evidence type="ECO:0000259" key="1">
    <source>
        <dbReference type="PROSITE" id="PS51918"/>
    </source>
</evidence>
<dbReference type="InterPro" id="IPR006638">
    <property type="entry name" value="Elp3/MiaA/NifB-like_rSAM"/>
</dbReference>
<accession>A0A328UGZ6</accession>
<dbReference type="PANTHER" id="PTHR13932">
    <property type="entry name" value="COPROPORPHYRINIGEN III OXIDASE"/>
    <property type="match status" value="1"/>
</dbReference>
<dbReference type="CDD" id="cd01335">
    <property type="entry name" value="Radical_SAM"/>
    <property type="match status" value="1"/>
</dbReference>
<dbReference type="InterPro" id="IPR034505">
    <property type="entry name" value="Coproporphyrinogen-III_oxidase"/>
</dbReference>
<feature type="domain" description="Radical SAM core" evidence="1">
    <location>
        <begin position="164"/>
        <end position="399"/>
    </location>
</feature>
<dbReference type="SMART" id="SM00729">
    <property type="entry name" value="Elp3"/>
    <property type="match status" value="1"/>
</dbReference>
<dbReference type="GO" id="GO:0005737">
    <property type="term" value="C:cytoplasm"/>
    <property type="evidence" value="ECO:0007669"/>
    <property type="project" value="TreeGrafter"/>
</dbReference>
<dbReference type="GO" id="GO:0051539">
    <property type="term" value="F:4 iron, 4 sulfur cluster binding"/>
    <property type="evidence" value="ECO:0007669"/>
    <property type="project" value="TreeGrafter"/>
</dbReference>
<gene>
    <name evidence="2" type="primary">hemZ</name>
    <name evidence="2" type="ORF">DPQ25_02270</name>
</gene>
<dbReference type="SFLD" id="SFLDS00029">
    <property type="entry name" value="Radical_SAM"/>
    <property type="match status" value="1"/>
</dbReference>
<proteinExistence type="predicted"/>